<dbReference type="KEGG" id="aht:ANTHELSMS3_00161"/>
<feature type="signal peptide" evidence="2">
    <location>
        <begin position="1"/>
        <end position="16"/>
    </location>
</feature>
<dbReference type="RefSeq" id="WP_094033218.1">
    <property type="nucleotide sequence ID" value="NZ_CP022540.1"/>
</dbReference>
<dbReference type="AlphaFoldDB" id="A0A222DY45"/>
<name>A0A222DY45_9RHOB</name>
<feature type="region of interest" description="Disordered" evidence="1">
    <location>
        <begin position="55"/>
        <end position="76"/>
    </location>
</feature>
<reference evidence="3 4" key="1">
    <citation type="submission" date="2017-07" db="EMBL/GenBank/DDBJ databases">
        <title>Genome Sequence of Antarctobacter heliothermus Strain SMS3 Isolated from a culture of the Diatom Skeletonema marinoi.</title>
        <authorList>
            <person name="Topel M."/>
            <person name="Pinder M.I.M."/>
            <person name="Johansson O.N."/>
            <person name="Kourtchenko O."/>
            <person name="Godhe A."/>
            <person name="Clarke A.K."/>
        </authorList>
    </citation>
    <scope>NUCLEOTIDE SEQUENCE [LARGE SCALE GENOMIC DNA]</scope>
    <source>
        <strain evidence="3 4">SMS3</strain>
    </source>
</reference>
<evidence type="ECO:0000313" key="3">
    <source>
        <dbReference type="EMBL" id="ASP18887.1"/>
    </source>
</evidence>
<feature type="chain" id="PRO_5013030544" evidence="2">
    <location>
        <begin position="17"/>
        <end position="148"/>
    </location>
</feature>
<evidence type="ECO:0000256" key="1">
    <source>
        <dbReference type="SAM" id="MobiDB-lite"/>
    </source>
</evidence>
<dbReference type="Proteomes" id="UP000203589">
    <property type="component" value="Chromosome"/>
</dbReference>
<protein>
    <submittedName>
        <fullName evidence="3">Uncharacterized protein</fullName>
    </submittedName>
</protein>
<keyword evidence="4" id="KW-1185">Reference proteome</keyword>
<evidence type="ECO:0000313" key="4">
    <source>
        <dbReference type="Proteomes" id="UP000203589"/>
    </source>
</evidence>
<accession>A0A222DY45</accession>
<sequence length="148" mass="15624">MRALALTALLGSPALAADTCHDIDASQGWQTAAFPAGLVQDVRSSGFWSVDPALTPAGTQGHGGPEATALATRSDPRPLPEARFGALLVRFEAAGQEQVMDWARFHGATSQSGVFNMNVDAIAFRINEDDAALANNSGTMTVCFRYQD</sequence>
<gene>
    <name evidence="3" type="ORF">ANTHELSMS3_00161</name>
</gene>
<keyword evidence="2" id="KW-0732">Signal</keyword>
<proteinExistence type="predicted"/>
<dbReference type="EMBL" id="CP022540">
    <property type="protein sequence ID" value="ASP18887.1"/>
    <property type="molecule type" value="Genomic_DNA"/>
</dbReference>
<organism evidence="3 4">
    <name type="scientific">Antarctobacter heliothermus</name>
    <dbReference type="NCBI Taxonomy" id="74033"/>
    <lineage>
        <taxon>Bacteria</taxon>
        <taxon>Pseudomonadati</taxon>
        <taxon>Pseudomonadota</taxon>
        <taxon>Alphaproteobacteria</taxon>
        <taxon>Rhodobacterales</taxon>
        <taxon>Roseobacteraceae</taxon>
        <taxon>Antarctobacter</taxon>
    </lineage>
</organism>
<dbReference type="OrthoDB" id="7677155at2"/>
<evidence type="ECO:0000256" key="2">
    <source>
        <dbReference type="SAM" id="SignalP"/>
    </source>
</evidence>